<evidence type="ECO:0000256" key="1">
    <source>
        <dbReference type="SAM" id="Coils"/>
    </source>
</evidence>
<dbReference type="RefSeq" id="XP_067805283.1">
    <property type="nucleotide sequence ID" value="XM_067946492.1"/>
</dbReference>
<dbReference type="EMBL" id="JALLKP010000001">
    <property type="protein sequence ID" value="KAK2198441.1"/>
    <property type="molecule type" value="Genomic_DNA"/>
</dbReference>
<name>A0AAD9PPF4_9APIC</name>
<dbReference type="Proteomes" id="UP001214638">
    <property type="component" value="Unassembled WGS sequence"/>
</dbReference>
<dbReference type="KEGG" id="bdw:94335754"/>
<comment type="caution">
    <text evidence="3">The sequence shown here is derived from an EMBL/GenBank/DDBJ whole genome shotgun (WGS) entry which is preliminary data.</text>
</comment>
<evidence type="ECO:0000313" key="4">
    <source>
        <dbReference type="Proteomes" id="UP001214638"/>
    </source>
</evidence>
<proteinExistence type="predicted"/>
<dbReference type="GeneID" id="94335754"/>
<feature type="region of interest" description="Disordered" evidence="2">
    <location>
        <begin position="329"/>
        <end position="373"/>
    </location>
</feature>
<keyword evidence="1" id="KW-0175">Coiled coil</keyword>
<protein>
    <recommendedName>
        <fullName evidence="5">PH domain-containing protein</fullName>
    </recommendedName>
</protein>
<keyword evidence="4" id="KW-1185">Reference proteome</keyword>
<evidence type="ECO:0000313" key="3">
    <source>
        <dbReference type="EMBL" id="KAK2198441.1"/>
    </source>
</evidence>
<dbReference type="SUPFAM" id="SSF50729">
    <property type="entry name" value="PH domain-like"/>
    <property type="match status" value="1"/>
</dbReference>
<accession>A0AAD9PPF4</accession>
<gene>
    <name evidence="3" type="ORF">BdWA1_001456</name>
</gene>
<feature type="compositionally biased region" description="Acidic residues" evidence="2">
    <location>
        <begin position="350"/>
        <end position="373"/>
    </location>
</feature>
<dbReference type="AlphaFoldDB" id="A0AAD9PPF4"/>
<feature type="coiled-coil region" evidence="1">
    <location>
        <begin position="115"/>
        <end position="146"/>
    </location>
</feature>
<organism evidence="3 4">
    <name type="scientific">Babesia duncani</name>
    <dbReference type="NCBI Taxonomy" id="323732"/>
    <lineage>
        <taxon>Eukaryota</taxon>
        <taxon>Sar</taxon>
        <taxon>Alveolata</taxon>
        <taxon>Apicomplexa</taxon>
        <taxon>Aconoidasida</taxon>
        <taxon>Piroplasmida</taxon>
        <taxon>Babesiidae</taxon>
        <taxon>Babesia</taxon>
    </lineage>
</organism>
<reference evidence="3" key="1">
    <citation type="journal article" date="2023" name="Nat. Microbiol.">
        <title>Babesia duncani multi-omics identifies virulence factors and drug targets.</title>
        <authorList>
            <person name="Singh P."/>
            <person name="Lonardi S."/>
            <person name="Liang Q."/>
            <person name="Vydyam P."/>
            <person name="Khabirova E."/>
            <person name="Fang T."/>
            <person name="Gihaz S."/>
            <person name="Thekkiniath J."/>
            <person name="Munshi M."/>
            <person name="Abel S."/>
            <person name="Ciampossin L."/>
            <person name="Batugedara G."/>
            <person name="Gupta M."/>
            <person name="Lu X.M."/>
            <person name="Lenz T."/>
            <person name="Chakravarty S."/>
            <person name="Cornillot E."/>
            <person name="Hu Y."/>
            <person name="Ma W."/>
            <person name="Gonzalez L.M."/>
            <person name="Sanchez S."/>
            <person name="Estrada K."/>
            <person name="Sanchez-Flores A."/>
            <person name="Montero E."/>
            <person name="Harb O.S."/>
            <person name="Le Roch K.G."/>
            <person name="Mamoun C.B."/>
        </authorList>
    </citation>
    <scope>NUCLEOTIDE SEQUENCE</scope>
    <source>
        <strain evidence="3">WA1</strain>
    </source>
</reference>
<feature type="compositionally biased region" description="Basic and acidic residues" evidence="2">
    <location>
        <begin position="329"/>
        <end position="349"/>
    </location>
</feature>
<evidence type="ECO:0000256" key="2">
    <source>
        <dbReference type="SAM" id="MobiDB-lite"/>
    </source>
</evidence>
<sequence length="373" mass="42200">MVPIARAAPYDTILRFLQTNGPTTESQPVDIFEDDAKTTPSWVDEQDLLAEYQSSQAERASDLNLKALEKRRAATSLRQYAEGIDLELKKIRKKGGDPKTELKLTAQLEANLARVALLLKEADLLQEKANEAREKLEKMNLNEDNKNILLQDCDMLKIGPVFYTSRIDNINEKDKKLLMAKLTGNSLVLYHDKVPQLTFYLIDVTLPTTSVENAPTCFSFGYRGTQQALCAATEISCHTWMNALAEAWFCKNYGVKGTLINLHKIKPKASIMSHAVKNENDSNGLVNMEVFVDDDNKTHLLVNGKEKPVSSVKNVLDLNSIINETKAIKRESQVKEHAAHHEKKEHPDDHDEEQPDEEEQESEDLEEPEEEEE</sequence>
<evidence type="ECO:0008006" key="5">
    <source>
        <dbReference type="Google" id="ProtNLM"/>
    </source>
</evidence>